<evidence type="ECO:0000313" key="7">
    <source>
        <dbReference type="Proteomes" id="UP000002866"/>
    </source>
</evidence>
<dbReference type="Proteomes" id="UP000002866">
    <property type="component" value="Chromosome 8"/>
</dbReference>
<dbReference type="InterPro" id="IPR031309">
    <property type="entry name" value="Ribosomal_uL5_C"/>
</dbReference>
<dbReference type="Pfam" id="PF00673">
    <property type="entry name" value="Ribosomal_L5_C"/>
    <property type="match status" value="1"/>
</dbReference>
<dbReference type="GO" id="GO:0005762">
    <property type="term" value="C:mitochondrial large ribosomal subunit"/>
    <property type="evidence" value="ECO:0007669"/>
    <property type="project" value="EnsemblFungi"/>
</dbReference>
<dbReference type="GO" id="GO:0003735">
    <property type="term" value="F:structural constituent of ribosome"/>
    <property type="evidence" value="ECO:0007669"/>
    <property type="project" value="EnsemblFungi"/>
</dbReference>
<evidence type="ECO:0000259" key="4">
    <source>
        <dbReference type="Pfam" id="PF00281"/>
    </source>
</evidence>
<dbReference type="eggNOG" id="KOG0398">
    <property type="taxonomic scope" value="Eukaryota"/>
</dbReference>
<sequence>MKHTSRLWKSACSLVQPVHHKVKIDKRMLSPRFPELKYEKNDIRSPRFKPVTTHQDALHSHYLNTLKSDLLLINFEHNAQSVKGSKFTPWDGSSPYHINRPPKRPAFTGSSREVPDLHPIDWSNIPELESVVLNCYVNKGQENINYPTVAYLQLQQITSQKPSYIYSKKDMPAFSVRRGKKMGAKIILKGKPMYQFLTTLNNFVLPRIREFKGISKSNGNGFGSISIGLKPSHIKFFPEINYNEEFWPTTFGMHININTTSQTDTRAKNLLSALEIPIQT</sequence>
<dbReference type="Pfam" id="PF00281">
    <property type="entry name" value="Ribosomal_L5"/>
    <property type="match status" value="1"/>
</dbReference>
<comment type="similarity">
    <text evidence="1">Belongs to the universal ribosomal protein uL5 family.</text>
</comment>
<evidence type="ECO:0000259" key="5">
    <source>
        <dbReference type="Pfam" id="PF00673"/>
    </source>
</evidence>
<dbReference type="GO" id="GO:0006412">
    <property type="term" value="P:translation"/>
    <property type="evidence" value="ECO:0007669"/>
    <property type="project" value="InterPro"/>
</dbReference>
<organism evidence="6 7">
    <name type="scientific">Henningerozyma blattae (strain ATCC 34711 / CBS 6284 / DSM 70876 / NBRC 10599 / NRRL Y-10934 / UCD 77-7)</name>
    <name type="common">Yeast</name>
    <name type="synonym">Tetrapisispora blattae</name>
    <dbReference type="NCBI Taxonomy" id="1071380"/>
    <lineage>
        <taxon>Eukaryota</taxon>
        <taxon>Fungi</taxon>
        <taxon>Dikarya</taxon>
        <taxon>Ascomycota</taxon>
        <taxon>Saccharomycotina</taxon>
        <taxon>Saccharomycetes</taxon>
        <taxon>Saccharomycetales</taxon>
        <taxon>Saccharomycetaceae</taxon>
        <taxon>Henningerozyma</taxon>
    </lineage>
</organism>
<feature type="domain" description="Large ribosomal subunit protein uL5 C-terminal" evidence="5">
    <location>
        <begin position="181"/>
        <end position="277"/>
    </location>
</feature>
<dbReference type="KEGG" id="tbl:TBLA_0H00450"/>
<dbReference type="AlphaFoldDB" id="I2H7I6"/>
<dbReference type="InterPro" id="IPR002132">
    <property type="entry name" value="Ribosomal_uL5"/>
</dbReference>
<evidence type="ECO:0000313" key="6">
    <source>
        <dbReference type="EMBL" id="CCH62338.1"/>
    </source>
</evidence>
<keyword evidence="3" id="KW-0687">Ribonucleoprotein</keyword>
<dbReference type="GeneID" id="14497495"/>
<reference evidence="6 7" key="1">
    <citation type="journal article" date="2011" name="Proc. Natl. Acad. Sci. U.S.A.">
        <title>Evolutionary erosion of yeast sex chromosomes by mating-type switching accidents.</title>
        <authorList>
            <person name="Gordon J.L."/>
            <person name="Armisen D."/>
            <person name="Proux-Wera E."/>
            <person name="Oheigeartaigh S.S."/>
            <person name="Byrne K.P."/>
            <person name="Wolfe K.H."/>
        </authorList>
    </citation>
    <scope>NUCLEOTIDE SEQUENCE [LARGE SCALE GENOMIC DNA]</scope>
    <source>
        <strain evidence="7">ATCC 34711 / CBS 6284 / DSM 70876 / NBRC 10599 / NRRL Y-10934 / UCD 77-7</strain>
    </source>
</reference>
<proteinExistence type="inferred from homology"/>
<keyword evidence="2" id="KW-0689">Ribosomal protein</keyword>
<evidence type="ECO:0000256" key="3">
    <source>
        <dbReference type="ARBA" id="ARBA00023274"/>
    </source>
</evidence>
<dbReference type="PANTHER" id="PTHR11994">
    <property type="entry name" value="60S RIBOSOMAL PROTEIN L11-RELATED"/>
    <property type="match status" value="1"/>
</dbReference>
<gene>
    <name evidence="6" type="primary">TBLA0H00450</name>
    <name evidence="6" type="ORF">TBLA_0H00450</name>
</gene>
<dbReference type="SUPFAM" id="SSF55282">
    <property type="entry name" value="RL5-like"/>
    <property type="match status" value="1"/>
</dbReference>
<dbReference type="OrthoDB" id="539541at2759"/>
<name>I2H7I6_HENB6</name>
<dbReference type="RefSeq" id="XP_004181857.1">
    <property type="nucleotide sequence ID" value="XM_004181809.1"/>
</dbReference>
<dbReference type="FunCoup" id="I2H7I6">
    <property type="interactions" value="672"/>
</dbReference>
<keyword evidence="7" id="KW-1185">Reference proteome</keyword>
<dbReference type="OMA" id="HINCYVE"/>
<dbReference type="HOGENOM" id="CLU_061015_1_1_1"/>
<dbReference type="InterPro" id="IPR031310">
    <property type="entry name" value="Ribosomal_uL5_N"/>
</dbReference>
<dbReference type="Gene3D" id="3.30.1440.10">
    <property type="match status" value="1"/>
</dbReference>
<protein>
    <recommendedName>
        <fullName evidence="8">Ribosomal protein L5 C-terminal domain-containing protein</fullName>
    </recommendedName>
</protein>
<dbReference type="STRING" id="1071380.I2H7I6"/>
<evidence type="ECO:0000256" key="1">
    <source>
        <dbReference type="ARBA" id="ARBA00008553"/>
    </source>
</evidence>
<accession>I2H7I6</accession>
<dbReference type="InParanoid" id="I2H7I6"/>
<evidence type="ECO:0000256" key="2">
    <source>
        <dbReference type="ARBA" id="ARBA00022980"/>
    </source>
</evidence>
<evidence type="ECO:0008006" key="8">
    <source>
        <dbReference type="Google" id="ProtNLM"/>
    </source>
</evidence>
<dbReference type="InterPro" id="IPR022803">
    <property type="entry name" value="Ribosomal_uL5_dom_sf"/>
</dbReference>
<dbReference type="EMBL" id="HE806323">
    <property type="protein sequence ID" value="CCH62338.1"/>
    <property type="molecule type" value="Genomic_DNA"/>
</dbReference>
<feature type="domain" description="Large ribosomal subunit protein uL5 N-terminal" evidence="4">
    <location>
        <begin position="124"/>
        <end position="177"/>
    </location>
</feature>